<dbReference type="Pfam" id="PF07686">
    <property type="entry name" value="V-set"/>
    <property type="match status" value="1"/>
</dbReference>
<feature type="domain" description="Ig-like" evidence="6">
    <location>
        <begin position="93"/>
        <end position="204"/>
    </location>
</feature>
<dbReference type="GO" id="GO:0002250">
    <property type="term" value="P:adaptive immune response"/>
    <property type="evidence" value="ECO:0007669"/>
    <property type="project" value="UniProtKB-KW"/>
</dbReference>
<evidence type="ECO:0000256" key="5">
    <source>
        <dbReference type="ARBA" id="ARBA00043266"/>
    </source>
</evidence>
<dbReference type="AlphaFoldDB" id="A0AAR2L9T8"/>
<dbReference type="Proteomes" id="UP001501920">
    <property type="component" value="Chromosome 2"/>
</dbReference>
<organism evidence="7 8">
    <name type="scientific">Pygocentrus nattereri</name>
    <name type="common">Red-bellied piranha</name>
    <dbReference type="NCBI Taxonomy" id="42514"/>
    <lineage>
        <taxon>Eukaryota</taxon>
        <taxon>Metazoa</taxon>
        <taxon>Chordata</taxon>
        <taxon>Craniata</taxon>
        <taxon>Vertebrata</taxon>
        <taxon>Euteleostomi</taxon>
        <taxon>Actinopterygii</taxon>
        <taxon>Neopterygii</taxon>
        <taxon>Teleostei</taxon>
        <taxon>Ostariophysi</taxon>
        <taxon>Characiformes</taxon>
        <taxon>Characoidei</taxon>
        <taxon>Pygocentrus</taxon>
    </lineage>
</organism>
<dbReference type="Ensembl" id="ENSPNAT00000060209.1">
    <property type="protein sequence ID" value="ENSPNAP00000071156.1"/>
    <property type="gene ID" value="ENSPNAG00000032380.1"/>
</dbReference>
<keyword evidence="1" id="KW-0732">Signal</keyword>
<reference evidence="7 8" key="1">
    <citation type="submission" date="2020-10" db="EMBL/GenBank/DDBJ databases">
        <title>Pygocentrus nattereri (red-bellied piranha) genome, fPygNat1, primary haplotype.</title>
        <authorList>
            <person name="Myers G."/>
            <person name="Meyer A."/>
            <person name="Karagic N."/>
            <person name="Pippel M."/>
            <person name="Winkler S."/>
            <person name="Tracey A."/>
            <person name="Wood J."/>
            <person name="Formenti G."/>
            <person name="Howe K."/>
            <person name="Fedrigo O."/>
            <person name="Jarvis E.D."/>
        </authorList>
    </citation>
    <scope>NUCLEOTIDE SEQUENCE [LARGE SCALE GENOMIC DNA]</scope>
</reference>
<dbReference type="SMART" id="SM00406">
    <property type="entry name" value="IGv"/>
    <property type="match status" value="1"/>
</dbReference>
<sequence>MLCNLHHYFPKPQQHIQWLRLFIFYLSDFGLSNGQAYSHVPRLCLLTGERVGGIEKVLKVFLPPNDVFSRSQQHTISTIYSASGTLLSPSESPDSLPESFRSRLKATFQDIVKLSCSYGSSSEDVDLYWYRQYPNRALQYLLQKGARSRGHLGHSPDPQRFESTATRISTELRTTELRLSDTALYYCALRDWEGPIMTFSVFEN</sequence>
<proteinExistence type="predicted"/>
<name>A0AAR2L9T8_PYGNA</name>
<keyword evidence="3" id="KW-0675">Receptor</keyword>
<reference evidence="7" key="2">
    <citation type="submission" date="2025-08" db="UniProtKB">
        <authorList>
            <consortium name="Ensembl"/>
        </authorList>
    </citation>
    <scope>IDENTIFICATION</scope>
</reference>
<evidence type="ECO:0000313" key="8">
    <source>
        <dbReference type="Proteomes" id="UP001501920"/>
    </source>
</evidence>
<dbReference type="SUPFAM" id="SSF48726">
    <property type="entry name" value="Immunoglobulin"/>
    <property type="match status" value="1"/>
</dbReference>
<evidence type="ECO:0000259" key="6">
    <source>
        <dbReference type="PROSITE" id="PS50835"/>
    </source>
</evidence>
<evidence type="ECO:0000256" key="4">
    <source>
        <dbReference type="ARBA" id="ARBA00023319"/>
    </source>
</evidence>
<dbReference type="GeneTree" id="ENSGT01140000283142"/>
<evidence type="ECO:0000256" key="3">
    <source>
        <dbReference type="ARBA" id="ARBA00023170"/>
    </source>
</evidence>
<keyword evidence="4" id="KW-0393">Immunoglobulin domain</keyword>
<dbReference type="InterPro" id="IPR036179">
    <property type="entry name" value="Ig-like_dom_sf"/>
</dbReference>
<keyword evidence="8" id="KW-1185">Reference proteome</keyword>
<keyword evidence="5" id="KW-1279">T cell receptor</keyword>
<dbReference type="InterPro" id="IPR051287">
    <property type="entry name" value="TCR_variable_region"/>
</dbReference>
<dbReference type="PROSITE" id="PS50835">
    <property type="entry name" value="IG_LIKE"/>
    <property type="match status" value="1"/>
</dbReference>
<reference evidence="7" key="3">
    <citation type="submission" date="2025-09" db="UniProtKB">
        <authorList>
            <consortium name="Ensembl"/>
        </authorList>
    </citation>
    <scope>IDENTIFICATION</scope>
</reference>
<dbReference type="PANTHER" id="PTHR19367">
    <property type="entry name" value="T-CELL RECEPTOR ALPHA CHAIN V REGION"/>
    <property type="match status" value="1"/>
</dbReference>
<dbReference type="InterPro" id="IPR013106">
    <property type="entry name" value="Ig_V-set"/>
</dbReference>
<evidence type="ECO:0000256" key="1">
    <source>
        <dbReference type="ARBA" id="ARBA00022729"/>
    </source>
</evidence>
<evidence type="ECO:0000256" key="2">
    <source>
        <dbReference type="ARBA" id="ARBA00023130"/>
    </source>
</evidence>
<accession>A0AAR2L9T8</accession>
<evidence type="ECO:0000313" key="7">
    <source>
        <dbReference type="Ensembl" id="ENSPNAP00000071156.1"/>
    </source>
</evidence>
<dbReference type="PANTHER" id="PTHR19367:SF18">
    <property type="entry name" value="T CELL RECEPTOR ALPHA VARIABLE 16"/>
    <property type="match status" value="1"/>
</dbReference>
<dbReference type="GO" id="GO:0042101">
    <property type="term" value="C:T cell receptor complex"/>
    <property type="evidence" value="ECO:0007669"/>
    <property type="project" value="UniProtKB-KW"/>
</dbReference>
<dbReference type="Gene3D" id="2.60.40.10">
    <property type="entry name" value="Immunoglobulins"/>
    <property type="match status" value="1"/>
</dbReference>
<keyword evidence="5" id="KW-0391">Immunity</keyword>
<keyword evidence="2" id="KW-1064">Adaptive immunity</keyword>
<protein>
    <recommendedName>
        <fullName evidence="6">Ig-like domain-containing protein</fullName>
    </recommendedName>
</protein>
<dbReference type="InterPro" id="IPR013783">
    <property type="entry name" value="Ig-like_fold"/>
</dbReference>
<dbReference type="InterPro" id="IPR007110">
    <property type="entry name" value="Ig-like_dom"/>
</dbReference>